<evidence type="ECO:0000313" key="2">
    <source>
        <dbReference type="EMBL" id="MEQ2485796.1"/>
    </source>
</evidence>
<reference evidence="2 3" key="1">
    <citation type="submission" date="2024-04" db="EMBL/GenBank/DDBJ databases">
        <title>Human intestinal bacterial collection.</title>
        <authorList>
            <person name="Pauvert C."/>
            <person name="Hitch T.C.A."/>
            <person name="Clavel T."/>
        </authorList>
    </citation>
    <scope>NUCLEOTIDE SEQUENCE [LARGE SCALE GENOMIC DNA]</scope>
    <source>
        <strain evidence="2 3">CLA-AA-H145</strain>
    </source>
</reference>
<name>A0ABV1FN18_9BACT</name>
<gene>
    <name evidence="2" type="ORF">AAAT34_01850</name>
</gene>
<protein>
    <submittedName>
        <fullName evidence="2">Uncharacterized protein</fullName>
    </submittedName>
</protein>
<keyword evidence="1" id="KW-0732">Signal</keyword>
<sequence length="935" mass="102501">MKTSLKNIAAVAILLAYAATAHAQLKGSALNYMLQRPRVAKQYADKKLFDHLFVDAGAGVNVMGYSHPEAGTFGQVNLGDWITPEHGWRLGVNAGYARTAGVKAKYAGLSIDYLMNITSLGQRGATYSARAFELYGIAGLDLATSRHEGNAEYGMGAHIGLRGQVALSPFTYFYIEPKIGLVSDRLSQAETWHGYRPLATTMVGLGYRLPETRLTGTGNSYRRFIDGLFVGMAAGPAFLANVDGKLVGDMGSRLTGSVGRWFDNYNALRLSGNVSLVKQPGDNKVKAVGAQLDYLLNLHNAFGGINPDRWFWVNGVAGVSYNYTTDKMHDHKHVLGAGAGLQANVRMTRELSLTVEPRVDFYSDNYAQHTTSFRKKMDVVPSVLAGLTYTYQGRKLTAKPTDTWHSLGWHDHTFVEGAIGANVVVARKPLTNMSSYLMPQAYIGVGKWYSPVSGARLWAQVAKTQWSDNDDRYTHLTVGADYLLNLTNAFYGYRRNRAFDFTAAMGVNLSKREKSDMPYVGVDAALRGTWHVSRLMALFVEPRLMAYSSSYMPTSLSTTGVDLLANVNVGMQFNMDGYERSLAQRQVRDNGDWKRSSFTVAAGMTNRMGQLKTWKKYSPIARLGYTQWFSPYMAWRGNLQGMVSRKEGKSRYAQALAGADLMLDLTAYTYGYDASRPLAVRALVGANVGADYGNHYYSFAPDVHVGGQLAMRLTDHISLVAEPQVAYNLSARFSNKRRQRIMPQLMVGLDYSLQRSHRNADLDEAPEHPNVVSVSLGTGVNSENFGERRGLGQRLSFVADMSYGRWLDGVNGVHAGLSNSVIQRNGKGNESITSLHAGYMMNIKSAVTGESTADHTFQLTGIAAASLNIASWKNHDTKVAPGLMGAVQAGVMVAPNVELYLEPSATVFAKKIALTPKNHPVEGELKLSLGTKVNF</sequence>
<dbReference type="Proteomes" id="UP001487296">
    <property type="component" value="Unassembled WGS sequence"/>
</dbReference>
<proteinExistence type="predicted"/>
<evidence type="ECO:0000313" key="3">
    <source>
        <dbReference type="Proteomes" id="UP001487296"/>
    </source>
</evidence>
<feature type="chain" id="PRO_5046238922" evidence="1">
    <location>
        <begin position="24"/>
        <end position="935"/>
    </location>
</feature>
<keyword evidence="3" id="KW-1185">Reference proteome</keyword>
<dbReference type="RefSeq" id="WP_215758789.1">
    <property type="nucleotide sequence ID" value="NZ_JAHKBE010000002.1"/>
</dbReference>
<comment type="caution">
    <text evidence="2">The sequence shown here is derived from an EMBL/GenBank/DDBJ whole genome shotgun (WGS) entry which is preliminary data.</text>
</comment>
<feature type="signal peptide" evidence="1">
    <location>
        <begin position="1"/>
        <end position="23"/>
    </location>
</feature>
<organism evidence="2 3">
    <name type="scientific">Hallella faecis</name>
    <dbReference type="NCBI Taxonomy" id="2841596"/>
    <lineage>
        <taxon>Bacteria</taxon>
        <taxon>Pseudomonadati</taxon>
        <taxon>Bacteroidota</taxon>
        <taxon>Bacteroidia</taxon>
        <taxon>Bacteroidales</taxon>
        <taxon>Prevotellaceae</taxon>
        <taxon>Hallella</taxon>
    </lineage>
</organism>
<dbReference type="EMBL" id="JBBNFP010000003">
    <property type="protein sequence ID" value="MEQ2485796.1"/>
    <property type="molecule type" value="Genomic_DNA"/>
</dbReference>
<accession>A0ABV1FN18</accession>
<evidence type="ECO:0000256" key="1">
    <source>
        <dbReference type="SAM" id="SignalP"/>
    </source>
</evidence>